<evidence type="ECO:0000313" key="3">
    <source>
        <dbReference type="Proteomes" id="UP001500736"/>
    </source>
</evidence>
<evidence type="ECO:0000313" key="2">
    <source>
        <dbReference type="EMBL" id="GAA0743614.1"/>
    </source>
</evidence>
<feature type="transmembrane region" description="Helical" evidence="1">
    <location>
        <begin position="74"/>
        <end position="92"/>
    </location>
</feature>
<evidence type="ECO:0008006" key="4">
    <source>
        <dbReference type="Google" id="ProtNLM"/>
    </source>
</evidence>
<reference evidence="2 3" key="1">
    <citation type="journal article" date="2019" name="Int. J. Syst. Evol. Microbiol.">
        <title>The Global Catalogue of Microorganisms (GCM) 10K type strain sequencing project: providing services to taxonomists for standard genome sequencing and annotation.</title>
        <authorList>
            <consortium name="The Broad Institute Genomics Platform"/>
            <consortium name="The Broad Institute Genome Sequencing Center for Infectious Disease"/>
            <person name="Wu L."/>
            <person name="Ma J."/>
        </authorList>
    </citation>
    <scope>NUCLEOTIDE SEQUENCE [LARGE SCALE GENOMIC DNA]</scope>
    <source>
        <strain evidence="2 3">JCM 15976</strain>
    </source>
</reference>
<name>A0ABN1JNU6_9FLAO</name>
<accession>A0ABN1JNU6</accession>
<gene>
    <name evidence="2" type="ORF">GCM10009431_16950</name>
</gene>
<proteinExistence type="predicted"/>
<dbReference type="RefSeq" id="WP_343797450.1">
    <property type="nucleotide sequence ID" value="NZ_BAAAGF010000002.1"/>
</dbReference>
<protein>
    <recommendedName>
        <fullName evidence="4">DUF4405 domain-containing protein</fullName>
    </recommendedName>
</protein>
<keyword evidence="1" id="KW-0812">Transmembrane</keyword>
<evidence type="ECO:0000256" key="1">
    <source>
        <dbReference type="SAM" id="Phobius"/>
    </source>
</evidence>
<keyword evidence="1" id="KW-0472">Membrane</keyword>
<comment type="caution">
    <text evidence="2">The sequence shown here is derived from an EMBL/GenBank/DDBJ whole genome shotgun (WGS) entry which is preliminary data.</text>
</comment>
<keyword evidence="1" id="KW-1133">Transmembrane helix</keyword>
<organism evidence="2 3">
    <name type="scientific">Gaetbulibacter jejuensis</name>
    <dbReference type="NCBI Taxonomy" id="584607"/>
    <lineage>
        <taxon>Bacteria</taxon>
        <taxon>Pseudomonadati</taxon>
        <taxon>Bacteroidota</taxon>
        <taxon>Flavobacteriia</taxon>
        <taxon>Flavobacteriales</taxon>
        <taxon>Flavobacteriaceae</taxon>
        <taxon>Gaetbulibacter</taxon>
    </lineage>
</organism>
<dbReference type="Proteomes" id="UP001500736">
    <property type="component" value="Unassembled WGS sequence"/>
</dbReference>
<feature type="transmembrane region" description="Helical" evidence="1">
    <location>
        <begin position="5"/>
        <end position="27"/>
    </location>
</feature>
<keyword evidence="3" id="KW-1185">Reference proteome</keyword>
<sequence>MNRRLLGNVLIVILLVLLGSGIAMYIIPFSKGLASLHTVFGFLFALTMVFHIINNKKPLFNYITGNRKPRFQKLQAPFIFSIIVALAFGLYFNIPLLNGVYNFGNQLRNKKLGKVKTPFEYEVIELSNANGHHNFEIELKKGNAFQYPLFAIWLEDSLGNYIETLYISRVIASSTFDYGKNVDGKWQSAVKRRPEALPYWSHKRGIKASDGLYVPLNNATDIDAVSGATPTGNFIIKSKSDLNDLKHYKVMLEVNQSYDWNNYYTKDKFPDDDIYSGSGQVGQPSLIYATEVSSLNIKDNTYKIMQLIGHGHHSGKNGNLYKDLSHISTAKQIIDRVILKVH</sequence>
<dbReference type="EMBL" id="BAAAGF010000002">
    <property type="protein sequence ID" value="GAA0743614.1"/>
    <property type="molecule type" value="Genomic_DNA"/>
</dbReference>
<feature type="transmembrane region" description="Helical" evidence="1">
    <location>
        <begin position="33"/>
        <end position="53"/>
    </location>
</feature>